<dbReference type="AlphaFoldDB" id="A0A939K1R3"/>
<accession>A0A939K1R3</accession>
<evidence type="ECO:0000313" key="2">
    <source>
        <dbReference type="EMBL" id="MBO0933326.1"/>
    </source>
</evidence>
<keyword evidence="3" id="KW-1185">Reference proteome</keyword>
<evidence type="ECO:0000313" key="3">
    <source>
        <dbReference type="Proteomes" id="UP000664795"/>
    </source>
</evidence>
<feature type="chain" id="PRO_5038060225" description="DUF4468 domain-containing protein" evidence="1">
    <location>
        <begin position="21"/>
        <end position="203"/>
    </location>
</feature>
<dbReference type="Proteomes" id="UP000664795">
    <property type="component" value="Unassembled WGS sequence"/>
</dbReference>
<reference evidence="2 3" key="1">
    <citation type="submission" date="2021-03" db="EMBL/GenBank/DDBJ databases">
        <title>Fibrella sp. HMF5036 genome sequencing and assembly.</title>
        <authorList>
            <person name="Kang H."/>
            <person name="Kim H."/>
            <person name="Bae S."/>
            <person name="Joh K."/>
        </authorList>
    </citation>
    <scope>NUCLEOTIDE SEQUENCE [LARGE SCALE GENOMIC DNA]</scope>
    <source>
        <strain evidence="2 3">HMF5036</strain>
    </source>
</reference>
<keyword evidence="1" id="KW-0732">Signal</keyword>
<dbReference type="Pfam" id="PF19630">
    <property type="entry name" value="DUF6134"/>
    <property type="match status" value="1"/>
</dbReference>
<gene>
    <name evidence="2" type="ORF">J2I48_20115</name>
</gene>
<sequence>MRPLTCLVLLLFLVQQPSVAQQRPVETRRFAIDVAGVRIGTMTATRQFMPGNEVVYTQISDVQVNFLIYKLTIYYNVVSLFRNGQMINATVDAHTNKGNYASSTVWKGDHYDIDANQYKYTRKTTERRKIDYTVTMLYFSEPAGKQRVYAEYFGDDFTLTSTTRSAYRASLGGREDEYIYEHGRLAKVIKKNALKNFIIRPLD</sequence>
<proteinExistence type="predicted"/>
<evidence type="ECO:0000256" key="1">
    <source>
        <dbReference type="SAM" id="SignalP"/>
    </source>
</evidence>
<protein>
    <recommendedName>
        <fullName evidence="4">DUF4468 domain-containing protein</fullName>
    </recommendedName>
</protein>
<organism evidence="2 3">
    <name type="scientific">Fibrella aquatilis</name>
    <dbReference type="NCBI Taxonomy" id="2817059"/>
    <lineage>
        <taxon>Bacteria</taxon>
        <taxon>Pseudomonadati</taxon>
        <taxon>Bacteroidota</taxon>
        <taxon>Cytophagia</taxon>
        <taxon>Cytophagales</taxon>
        <taxon>Spirosomataceae</taxon>
        <taxon>Fibrella</taxon>
    </lineage>
</organism>
<comment type="caution">
    <text evidence="2">The sequence shown here is derived from an EMBL/GenBank/DDBJ whole genome shotgun (WGS) entry which is preliminary data.</text>
</comment>
<dbReference type="InterPro" id="IPR045767">
    <property type="entry name" value="DUF6134"/>
</dbReference>
<dbReference type="RefSeq" id="WP_207337283.1">
    <property type="nucleotide sequence ID" value="NZ_JAFMYU010000018.1"/>
</dbReference>
<evidence type="ECO:0008006" key="4">
    <source>
        <dbReference type="Google" id="ProtNLM"/>
    </source>
</evidence>
<name>A0A939K1R3_9BACT</name>
<feature type="signal peptide" evidence="1">
    <location>
        <begin position="1"/>
        <end position="20"/>
    </location>
</feature>
<dbReference type="EMBL" id="JAFMYU010000018">
    <property type="protein sequence ID" value="MBO0933326.1"/>
    <property type="molecule type" value="Genomic_DNA"/>
</dbReference>